<dbReference type="Pfam" id="PF00005">
    <property type="entry name" value="ABC_tran"/>
    <property type="match status" value="1"/>
</dbReference>
<evidence type="ECO:0000313" key="6">
    <source>
        <dbReference type="Proteomes" id="UP001500102"/>
    </source>
</evidence>
<dbReference type="PANTHER" id="PTHR24220:SF685">
    <property type="entry name" value="ABC TRANSPORTER RELATED"/>
    <property type="match status" value="1"/>
</dbReference>
<keyword evidence="1" id="KW-0813">Transport</keyword>
<evidence type="ECO:0000313" key="5">
    <source>
        <dbReference type="EMBL" id="GAA2135549.1"/>
    </source>
</evidence>
<sequence>MHSTLNNPVRNNTALNLVNVTLEYPDGDGTLKALDDVSLKVHAGEFVSLIGPSGSGKSSLLAVAATLVRPSAGLVVIDGQDAGGLSDAGRTALRRDKIGIIFQQPNLLPSLTAVEQLVITQRLRGGAARAGADRAAGLLERVGLGQALAKRPHQLSGGQRQRVNIARALMGSPAVLLVDEPTAALDHDRSEAIVRLLREVTDEFGVATVMVTHDTDFVPFTDAVASMRDGRLSAPRPAAAVEDTATSGDDAAAVEVPHLG</sequence>
<dbReference type="PROSITE" id="PS50893">
    <property type="entry name" value="ABC_TRANSPORTER_2"/>
    <property type="match status" value="1"/>
</dbReference>
<dbReference type="EMBL" id="BAAAQB010000029">
    <property type="protein sequence ID" value="GAA2135549.1"/>
    <property type="molecule type" value="Genomic_DNA"/>
</dbReference>
<dbReference type="Proteomes" id="UP001500102">
    <property type="component" value="Unassembled WGS sequence"/>
</dbReference>
<evidence type="ECO:0000256" key="2">
    <source>
        <dbReference type="ARBA" id="ARBA00022741"/>
    </source>
</evidence>
<name>A0ABN2Z1Y0_9MICC</name>
<dbReference type="InterPro" id="IPR017871">
    <property type="entry name" value="ABC_transporter-like_CS"/>
</dbReference>
<dbReference type="CDD" id="cd03255">
    <property type="entry name" value="ABC_MJ0796_LolCDE_FtsE"/>
    <property type="match status" value="1"/>
</dbReference>
<evidence type="ECO:0000259" key="4">
    <source>
        <dbReference type="PROSITE" id="PS50893"/>
    </source>
</evidence>
<dbReference type="PANTHER" id="PTHR24220">
    <property type="entry name" value="IMPORT ATP-BINDING PROTEIN"/>
    <property type="match status" value="1"/>
</dbReference>
<keyword evidence="2" id="KW-0547">Nucleotide-binding</keyword>
<gene>
    <name evidence="5" type="ORF">GCM10009825_19870</name>
</gene>
<organism evidence="5 6">
    <name type="scientific">Arthrobacter humicola</name>
    <dbReference type="NCBI Taxonomy" id="409291"/>
    <lineage>
        <taxon>Bacteria</taxon>
        <taxon>Bacillati</taxon>
        <taxon>Actinomycetota</taxon>
        <taxon>Actinomycetes</taxon>
        <taxon>Micrococcales</taxon>
        <taxon>Micrococcaceae</taxon>
        <taxon>Arthrobacter</taxon>
    </lineage>
</organism>
<dbReference type="InterPro" id="IPR003593">
    <property type="entry name" value="AAA+_ATPase"/>
</dbReference>
<dbReference type="Gene3D" id="3.40.50.300">
    <property type="entry name" value="P-loop containing nucleotide triphosphate hydrolases"/>
    <property type="match status" value="1"/>
</dbReference>
<evidence type="ECO:0000256" key="1">
    <source>
        <dbReference type="ARBA" id="ARBA00022448"/>
    </source>
</evidence>
<proteinExistence type="predicted"/>
<feature type="domain" description="ABC transporter" evidence="4">
    <location>
        <begin position="15"/>
        <end position="254"/>
    </location>
</feature>
<dbReference type="SUPFAM" id="SSF52540">
    <property type="entry name" value="P-loop containing nucleoside triphosphate hydrolases"/>
    <property type="match status" value="1"/>
</dbReference>
<keyword evidence="3 5" id="KW-0067">ATP-binding</keyword>
<keyword evidence="6" id="KW-1185">Reference proteome</keyword>
<dbReference type="GO" id="GO:0005524">
    <property type="term" value="F:ATP binding"/>
    <property type="evidence" value="ECO:0007669"/>
    <property type="project" value="UniProtKB-KW"/>
</dbReference>
<dbReference type="RefSeq" id="WP_344364942.1">
    <property type="nucleotide sequence ID" value="NZ_BAAAQB010000029.1"/>
</dbReference>
<dbReference type="PROSITE" id="PS00211">
    <property type="entry name" value="ABC_TRANSPORTER_1"/>
    <property type="match status" value="1"/>
</dbReference>
<protein>
    <submittedName>
        <fullName evidence="5">ABC transporter ATP-binding protein</fullName>
    </submittedName>
</protein>
<dbReference type="InterPro" id="IPR027417">
    <property type="entry name" value="P-loop_NTPase"/>
</dbReference>
<accession>A0ABN2Z1Y0</accession>
<evidence type="ECO:0000256" key="3">
    <source>
        <dbReference type="ARBA" id="ARBA00022840"/>
    </source>
</evidence>
<dbReference type="SMART" id="SM00382">
    <property type="entry name" value="AAA"/>
    <property type="match status" value="1"/>
</dbReference>
<comment type="caution">
    <text evidence="5">The sequence shown here is derived from an EMBL/GenBank/DDBJ whole genome shotgun (WGS) entry which is preliminary data.</text>
</comment>
<dbReference type="InterPro" id="IPR017911">
    <property type="entry name" value="MacB-like_ATP-bd"/>
</dbReference>
<reference evidence="5 6" key="1">
    <citation type="journal article" date="2019" name="Int. J. Syst. Evol. Microbiol.">
        <title>The Global Catalogue of Microorganisms (GCM) 10K type strain sequencing project: providing services to taxonomists for standard genome sequencing and annotation.</title>
        <authorList>
            <consortium name="The Broad Institute Genomics Platform"/>
            <consortium name="The Broad Institute Genome Sequencing Center for Infectious Disease"/>
            <person name="Wu L."/>
            <person name="Ma J."/>
        </authorList>
    </citation>
    <scope>NUCLEOTIDE SEQUENCE [LARGE SCALE GENOMIC DNA]</scope>
    <source>
        <strain evidence="5 6">JCM 15921</strain>
    </source>
</reference>
<dbReference type="InterPro" id="IPR003439">
    <property type="entry name" value="ABC_transporter-like_ATP-bd"/>
</dbReference>
<dbReference type="InterPro" id="IPR015854">
    <property type="entry name" value="ABC_transpr_LolD-like"/>
</dbReference>